<evidence type="ECO:0000313" key="1">
    <source>
        <dbReference type="EMBL" id="CAD9354674.1"/>
    </source>
</evidence>
<dbReference type="AlphaFoldDB" id="A0A7S2A166"/>
<proteinExistence type="predicted"/>
<accession>A0A7S2A166</accession>
<reference evidence="1" key="1">
    <citation type="submission" date="2021-01" db="EMBL/GenBank/DDBJ databases">
        <authorList>
            <person name="Corre E."/>
            <person name="Pelletier E."/>
            <person name="Niang G."/>
            <person name="Scheremetjew M."/>
            <person name="Finn R."/>
            <person name="Kale V."/>
            <person name="Holt S."/>
            <person name="Cochrane G."/>
            <person name="Meng A."/>
            <person name="Brown T."/>
            <person name="Cohen L."/>
        </authorList>
    </citation>
    <scope>NUCLEOTIDE SEQUENCE</scope>
    <source>
        <strain evidence="1">Grunow 1884</strain>
    </source>
</reference>
<dbReference type="EMBL" id="HBGO01030605">
    <property type="protein sequence ID" value="CAD9354674.1"/>
    <property type="molecule type" value="Transcribed_RNA"/>
</dbReference>
<protein>
    <recommendedName>
        <fullName evidence="2">Methyltransferase domain-containing protein</fullName>
    </recommendedName>
</protein>
<name>A0A7S2A166_TRICV</name>
<evidence type="ECO:0008006" key="2">
    <source>
        <dbReference type="Google" id="ProtNLM"/>
    </source>
</evidence>
<gene>
    <name evidence="1" type="ORF">OSIN01602_LOCUS17579</name>
</gene>
<sequence length="144" mass="16403">MFLSEMLPPGRVERLILVDKAWPRCGAPEPLPHQMSWEHIYGNRTVLLEDGSFRGEGTYLVTWPVPLHTSKQDLKKKPTKRAMKKHVFERAAGPILILAVHLCGTLSLRAVEMFNDHPNVQFLALKPCCLPSMIHAKRDWTAQL</sequence>
<organism evidence="1">
    <name type="scientific">Trieres chinensis</name>
    <name type="common">Marine centric diatom</name>
    <name type="synonym">Odontella sinensis</name>
    <dbReference type="NCBI Taxonomy" id="1514140"/>
    <lineage>
        <taxon>Eukaryota</taxon>
        <taxon>Sar</taxon>
        <taxon>Stramenopiles</taxon>
        <taxon>Ochrophyta</taxon>
        <taxon>Bacillariophyta</taxon>
        <taxon>Mediophyceae</taxon>
        <taxon>Biddulphiophycidae</taxon>
        <taxon>Eupodiscales</taxon>
        <taxon>Parodontellaceae</taxon>
        <taxon>Trieres</taxon>
    </lineage>
</organism>